<name>A0A6M0H3V2_9CLOT</name>
<evidence type="ECO:0000256" key="1">
    <source>
        <dbReference type="SAM" id="SignalP"/>
    </source>
</evidence>
<dbReference type="GO" id="GO:0006508">
    <property type="term" value="P:proteolysis"/>
    <property type="evidence" value="ECO:0007669"/>
    <property type="project" value="InterPro"/>
</dbReference>
<reference evidence="3 4" key="1">
    <citation type="submission" date="2020-02" db="EMBL/GenBank/DDBJ databases">
        <title>Genome assembly of a novel Clostridium senegalense strain.</title>
        <authorList>
            <person name="Gupta T.B."/>
            <person name="Jauregui R."/>
            <person name="Maclean P."/>
            <person name="Nawarathana A."/>
            <person name="Brightwell G."/>
        </authorList>
    </citation>
    <scope>NUCLEOTIDE SEQUENCE [LARGE SCALE GENOMIC DNA]</scope>
    <source>
        <strain evidence="3 4">AGRFS4</strain>
    </source>
</reference>
<gene>
    <name evidence="3" type="ORF">G3M99_05375</name>
</gene>
<dbReference type="AlphaFoldDB" id="A0A6M0H3V2"/>
<dbReference type="PROSITE" id="PS51257">
    <property type="entry name" value="PROKAR_LIPOPROTEIN"/>
    <property type="match status" value="1"/>
</dbReference>
<evidence type="ECO:0000313" key="4">
    <source>
        <dbReference type="Proteomes" id="UP000481872"/>
    </source>
</evidence>
<dbReference type="SUPFAM" id="SSF53187">
    <property type="entry name" value="Zn-dependent exopeptidases"/>
    <property type="match status" value="1"/>
</dbReference>
<dbReference type="Gene3D" id="3.40.630.10">
    <property type="entry name" value="Zn peptidases"/>
    <property type="match status" value="1"/>
</dbReference>
<keyword evidence="1" id="KW-0732">Signal</keyword>
<feature type="signal peptide" evidence="1">
    <location>
        <begin position="1"/>
        <end position="22"/>
    </location>
</feature>
<keyword evidence="4" id="KW-1185">Reference proteome</keyword>
<proteinExistence type="predicted"/>
<dbReference type="Proteomes" id="UP000481872">
    <property type="component" value="Unassembled WGS sequence"/>
</dbReference>
<comment type="caution">
    <text evidence="3">The sequence shown here is derived from an EMBL/GenBank/DDBJ whole genome shotgun (WGS) entry which is preliminary data.</text>
</comment>
<feature type="chain" id="PRO_5038991725" evidence="1">
    <location>
        <begin position="23"/>
        <end position="333"/>
    </location>
</feature>
<evidence type="ECO:0000313" key="3">
    <source>
        <dbReference type="EMBL" id="NEU04302.1"/>
    </source>
</evidence>
<dbReference type="InterPro" id="IPR007484">
    <property type="entry name" value="Peptidase_M28"/>
</dbReference>
<evidence type="ECO:0000259" key="2">
    <source>
        <dbReference type="Pfam" id="PF04389"/>
    </source>
</evidence>
<dbReference type="EMBL" id="JAAGPU010000007">
    <property type="protein sequence ID" value="NEU04302.1"/>
    <property type="molecule type" value="Genomic_DNA"/>
</dbReference>
<dbReference type="GO" id="GO:0008235">
    <property type="term" value="F:metalloexopeptidase activity"/>
    <property type="evidence" value="ECO:0007669"/>
    <property type="project" value="InterPro"/>
</dbReference>
<accession>A0A6M0H3V2</accession>
<organism evidence="3 4">
    <name type="scientific">Clostridium senegalense</name>
    <dbReference type="NCBI Taxonomy" id="1465809"/>
    <lineage>
        <taxon>Bacteria</taxon>
        <taxon>Bacillati</taxon>
        <taxon>Bacillota</taxon>
        <taxon>Clostridia</taxon>
        <taxon>Eubacteriales</taxon>
        <taxon>Clostridiaceae</taxon>
        <taxon>Clostridium</taxon>
    </lineage>
</organism>
<feature type="domain" description="Peptidase M28" evidence="2">
    <location>
        <begin position="126"/>
        <end position="326"/>
    </location>
</feature>
<dbReference type="PANTHER" id="PTHR12147:SF26">
    <property type="entry name" value="PEPTIDASE M28 DOMAIN-CONTAINING PROTEIN"/>
    <property type="match status" value="1"/>
</dbReference>
<dbReference type="PANTHER" id="PTHR12147">
    <property type="entry name" value="METALLOPEPTIDASE M28 FAMILY MEMBER"/>
    <property type="match status" value="1"/>
</dbReference>
<protein>
    <submittedName>
        <fullName evidence="3">Zn-dependent exopeptidase M28</fullName>
    </submittedName>
</protein>
<dbReference type="InterPro" id="IPR045175">
    <property type="entry name" value="M28_fam"/>
</dbReference>
<sequence>MIKNYKLIGLFLVILISSTLIACGDNKSNANISNKKIDKEITAKEVIKENNIDTLDIVNKLCSNEIQNRYFEEEGNRLAVEYINNLFSELKLEYVFETSYLHEFILENKGYKTDGKMISEEVPLNNIVGKISGKNNKTAIIITAHIDSFGKGVLDNASGVSVTLKIADILKNSLKDNLPNYDIIFCITNAEMQGFIGSEKFVNDIKDKYEKLYNANIDCIGLKTGGPLALKNISNINESEKLYKSLKEKLKESNIEFSDVVSSEKVNKAIEVNYGVSDYFSFEKLGIPNIHISQSNIAPLPEKQDDGVETLDYENLNKLSEGIASWISEIKLD</sequence>
<dbReference type="RefSeq" id="WP_199869469.1">
    <property type="nucleotide sequence ID" value="NZ_JAAGPU010000007.1"/>
</dbReference>
<dbReference type="Pfam" id="PF04389">
    <property type="entry name" value="Peptidase_M28"/>
    <property type="match status" value="1"/>
</dbReference>